<keyword evidence="3" id="KW-1185">Reference proteome</keyword>
<proteinExistence type="predicted"/>
<dbReference type="EMBL" id="FTMS01000023">
    <property type="protein sequence ID" value="SIR00691.1"/>
    <property type="molecule type" value="Genomic_DNA"/>
</dbReference>
<organism evidence="2 3">
    <name type="scientific">Alkalispirochaeta americana</name>
    <dbReference type="NCBI Taxonomy" id="159291"/>
    <lineage>
        <taxon>Bacteria</taxon>
        <taxon>Pseudomonadati</taxon>
        <taxon>Spirochaetota</taxon>
        <taxon>Spirochaetia</taxon>
        <taxon>Spirochaetales</taxon>
        <taxon>Spirochaetaceae</taxon>
        <taxon>Alkalispirochaeta</taxon>
    </lineage>
</organism>
<feature type="region of interest" description="Disordered" evidence="1">
    <location>
        <begin position="1"/>
        <end position="39"/>
    </location>
</feature>
<sequence length="65" mass="7263">RLPCRTRQGRSDQRSPAKHDPSECEGHALPLPRENPGSVYNTPGITEVFYIREQICRSNGISGNL</sequence>
<dbReference type="Proteomes" id="UP000186400">
    <property type="component" value="Unassembled WGS sequence"/>
</dbReference>
<evidence type="ECO:0000313" key="2">
    <source>
        <dbReference type="EMBL" id="SIR00691.1"/>
    </source>
</evidence>
<evidence type="ECO:0000256" key="1">
    <source>
        <dbReference type="SAM" id="MobiDB-lite"/>
    </source>
</evidence>
<feature type="compositionally biased region" description="Basic and acidic residues" evidence="1">
    <location>
        <begin position="9"/>
        <end position="26"/>
    </location>
</feature>
<name>A0A1N6XEL3_9SPIO</name>
<feature type="non-terminal residue" evidence="2">
    <location>
        <position position="1"/>
    </location>
</feature>
<evidence type="ECO:0000313" key="3">
    <source>
        <dbReference type="Proteomes" id="UP000186400"/>
    </source>
</evidence>
<accession>A0A1N6XEL3</accession>
<dbReference type="AlphaFoldDB" id="A0A1N6XEL3"/>
<dbReference type="STRING" id="159291.SAMN05920897_12315"/>
<gene>
    <name evidence="2" type="ORF">SAMN05920897_12315</name>
</gene>
<dbReference type="RefSeq" id="WP_234969127.1">
    <property type="nucleotide sequence ID" value="NZ_FTMS01000023.1"/>
</dbReference>
<reference evidence="2 3" key="1">
    <citation type="submission" date="2017-01" db="EMBL/GenBank/DDBJ databases">
        <authorList>
            <person name="Mah S.A."/>
            <person name="Swanson W.J."/>
            <person name="Moy G.W."/>
            <person name="Vacquier V.D."/>
        </authorList>
    </citation>
    <scope>NUCLEOTIDE SEQUENCE [LARGE SCALE GENOMIC DNA]</scope>
    <source>
        <strain evidence="2 3">ASpG1</strain>
    </source>
</reference>
<protein>
    <submittedName>
        <fullName evidence="2">Uncharacterized protein</fullName>
    </submittedName>
</protein>